<gene>
    <name evidence="1" type="ORF">E2C01_058151</name>
</gene>
<sequence length="64" mass="7741">MPRRLRCRSVNIVDRIWNPHLSDWRYRSIGHEIFNGWAIHGTTNHPHLLQGIWWQEGEYSFSLV</sequence>
<dbReference type="EMBL" id="VSRR010021580">
    <property type="protein sequence ID" value="MPC64041.1"/>
    <property type="molecule type" value="Genomic_DNA"/>
</dbReference>
<protein>
    <submittedName>
        <fullName evidence="1">Uncharacterized protein</fullName>
    </submittedName>
</protein>
<evidence type="ECO:0000313" key="1">
    <source>
        <dbReference type="EMBL" id="MPC64041.1"/>
    </source>
</evidence>
<accession>A0A5B7GUU2</accession>
<proteinExistence type="predicted"/>
<comment type="caution">
    <text evidence="1">The sequence shown here is derived from an EMBL/GenBank/DDBJ whole genome shotgun (WGS) entry which is preliminary data.</text>
</comment>
<name>A0A5B7GUU2_PORTR</name>
<evidence type="ECO:0000313" key="2">
    <source>
        <dbReference type="Proteomes" id="UP000324222"/>
    </source>
</evidence>
<keyword evidence="2" id="KW-1185">Reference proteome</keyword>
<reference evidence="1 2" key="1">
    <citation type="submission" date="2019-05" db="EMBL/GenBank/DDBJ databases">
        <title>Another draft genome of Portunus trituberculatus and its Hox gene families provides insights of decapod evolution.</title>
        <authorList>
            <person name="Jeong J.-H."/>
            <person name="Song I."/>
            <person name="Kim S."/>
            <person name="Choi T."/>
            <person name="Kim D."/>
            <person name="Ryu S."/>
            <person name="Kim W."/>
        </authorList>
    </citation>
    <scope>NUCLEOTIDE SEQUENCE [LARGE SCALE GENOMIC DNA]</scope>
    <source>
        <tissue evidence="1">Muscle</tissue>
    </source>
</reference>
<dbReference type="AlphaFoldDB" id="A0A5B7GUU2"/>
<organism evidence="1 2">
    <name type="scientific">Portunus trituberculatus</name>
    <name type="common">Swimming crab</name>
    <name type="synonym">Neptunus trituberculatus</name>
    <dbReference type="NCBI Taxonomy" id="210409"/>
    <lineage>
        <taxon>Eukaryota</taxon>
        <taxon>Metazoa</taxon>
        <taxon>Ecdysozoa</taxon>
        <taxon>Arthropoda</taxon>
        <taxon>Crustacea</taxon>
        <taxon>Multicrustacea</taxon>
        <taxon>Malacostraca</taxon>
        <taxon>Eumalacostraca</taxon>
        <taxon>Eucarida</taxon>
        <taxon>Decapoda</taxon>
        <taxon>Pleocyemata</taxon>
        <taxon>Brachyura</taxon>
        <taxon>Eubrachyura</taxon>
        <taxon>Portunoidea</taxon>
        <taxon>Portunidae</taxon>
        <taxon>Portuninae</taxon>
        <taxon>Portunus</taxon>
    </lineage>
</organism>
<dbReference type="Proteomes" id="UP000324222">
    <property type="component" value="Unassembled WGS sequence"/>
</dbReference>